<evidence type="ECO:0000313" key="1">
    <source>
        <dbReference type="EMBL" id="KAK1131548.1"/>
    </source>
</evidence>
<evidence type="ECO:0000313" key="2">
    <source>
        <dbReference type="Proteomes" id="UP001177670"/>
    </source>
</evidence>
<gene>
    <name evidence="1" type="ORF">K0M31_017834</name>
</gene>
<name>A0AA40KST0_9HYME</name>
<sequence>MRLFHFPLMVKPVRLQSSPISGALQQQPAAERVAQVETVLSAGCAEEETKEKEEADCSWPGARGGEEVDNYIFQGCLADQSMFPPQLSDNGAKIEKAYLSPCAILP</sequence>
<reference evidence="1" key="1">
    <citation type="submission" date="2021-10" db="EMBL/GenBank/DDBJ databases">
        <title>Melipona bicolor Genome sequencing and assembly.</title>
        <authorList>
            <person name="Araujo N.S."/>
            <person name="Arias M.C."/>
        </authorList>
    </citation>
    <scope>NUCLEOTIDE SEQUENCE</scope>
    <source>
        <strain evidence="1">USP_2M_L1-L4_2017</strain>
        <tissue evidence="1">Whole body</tissue>
    </source>
</reference>
<dbReference type="AlphaFoldDB" id="A0AA40KST0"/>
<proteinExistence type="predicted"/>
<keyword evidence="2" id="KW-1185">Reference proteome</keyword>
<accession>A0AA40KST0</accession>
<protein>
    <submittedName>
        <fullName evidence="1">Uncharacterized protein</fullName>
    </submittedName>
</protein>
<dbReference type="Proteomes" id="UP001177670">
    <property type="component" value="Unassembled WGS sequence"/>
</dbReference>
<comment type="caution">
    <text evidence="1">The sequence shown here is derived from an EMBL/GenBank/DDBJ whole genome shotgun (WGS) entry which is preliminary data.</text>
</comment>
<dbReference type="EMBL" id="JAHYIQ010000006">
    <property type="protein sequence ID" value="KAK1131548.1"/>
    <property type="molecule type" value="Genomic_DNA"/>
</dbReference>
<organism evidence="1 2">
    <name type="scientific">Melipona bicolor</name>
    <dbReference type="NCBI Taxonomy" id="60889"/>
    <lineage>
        <taxon>Eukaryota</taxon>
        <taxon>Metazoa</taxon>
        <taxon>Ecdysozoa</taxon>
        <taxon>Arthropoda</taxon>
        <taxon>Hexapoda</taxon>
        <taxon>Insecta</taxon>
        <taxon>Pterygota</taxon>
        <taxon>Neoptera</taxon>
        <taxon>Endopterygota</taxon>
        <taxon>Hymenoptera</taxon>
        <taxon>Apocrita</taxon>
        <taxon>Aculeata</taxon>
        <taxon>Apoidea</taxon>
        <taxon>Anthophila</taxon>
        <taxon>Apidae</taxon>
        <taxon>Melipona</taxon>
    </lineage>
</organism>